<dbReference type="SMART" id="SM00028">
    <property type="entry name" value="TPR"/>
    <property type="match status" value="3"/>
</dbReference>
<reference evidence="1 2" key="1">
    <citation type="journal article" date="2018" name="Sci. Rep.">
        <title>Comparative analysis of the Pocillopora damicornis genome highlights role of immune system in coral evolution.</title>
        <authorList>
            <person name="Cunning R."/>
            <person name="Bay R.A."/>
            <person name="Gillette P."/>
            <person name="Baker A.C."/>
            <person name="Traylor-Knowles N."/>
        </authorList>
    </citation>
    <scope>NUCLEOTIDE SEQUENCE [LARGE SCALE GENOMIC DNA]</scope>
    <source>
        <strain evidence="1">RSMAS</strain>
        <tissue evidence="1">Whole animal</tissue>
    </source>
</reference>
<dbReference type="Proteomes" id="UP000275408">
    <property type="component" value="Unassembled WGS sequence"/>
</dbReference>
<dbReference type="SUPFAM" id="SSF48452">
    <property type="entry name" value="TPR-like"/>
    <property type="match status" value="1"/>
</dbReference>
<dbReference type="InterPro" id="IPR019734">
    <property type="entry name" value="TPR_rpt"/>
</dbReference>
<dbReference type="Pfam" id="PF13181">
    <property type="entry name" value="TPR_8"/>
    <property type="match status" value="1"/>
</dbReference>
<protein>
    <recommendedName>
        <fullName evidence="3">Kinesin light chain</fullName>
    </recommendedName>
</protein>
<proteinExistence type="predicted"/>
<dbReference type="OrthoDB" id="5958797at2759"/>
<accession>A0A3M6TTS5</accession>
<evidence type="ECO:0000313" key="2">
    <source>
        <dbReference type="Proteomes" id="UP000275408"/>
    </source>
</evidence>
<comment type="caution">
    <text evidence="1">The sequence shown here is derived from an EMBL/GenBank/DDBJ whole genome shotgun (WGS) entry which is preliminary data.</text>
</comment>
<organism evidence="1 2">
    <name type="scientific">Pocillopora damicornis</name>
    <name type="common">Cauliflower coral</name>
    <name type="synonym">Millepora damicornis</name>
    <dbReference type="NCBI Taxonomy" id="46731"/>
    <lineage>
        <taxon>Eukaryota</taxon>
        <taxon>Metazoa</taxon>
        <taxon>Cnidaria</taxon>
        <taxon>Anthozoa</taxon>
        <taxon>Hexacorallia</taxon>
        <taxon>Scleractinia</taxon>
        <taxon>Astrocoeniina</taxon>
        <taxon>Pocilloporidae</taxon>
        <taxon>Pocillopora</taxon>
    </lineage>
</organism>
<dbReference type="InterPro" id="IPR011990">
    <property type="entry name" value="TPR-like_helical_dom_sf"/>
</dbReference>
<name>A0A3M6TTS5_POCDA</name>
<keyword evidence="2" id="KW-1185">Reference proteome</keyword>
<dbReference type="AlphaFoldDB" id="A0A3M6TTS5"/>
<sequence length="243" mass="28185">MYLERCLLPRSYTEILEKLLKTFDSRIQPVHTVDLLCLLGHEYRKKGRIERYKEVMDEAHRILSGNTTAFQTKPLSQVYFHNSYVRFLSDKKDSKENARRDKETEMALKVCHERLGKMHPETAATLYLSGIIAKRNKKPEQSEQQLKEAKSIFQNCLGTHFMTAETLKAIADRLFFLEGKNKNYSKLGAGGSKEIVLTLKNFGMCHMNKNNFEEAMVLLRKAQQVADRELEENHKWKVGIKTA</sequence>
<evidence type="ECO:0008006" key="3">
    <source>
        <dbReference type="Google" id="ProtNLM"/>
    </source>
</evidence>
<dbReference type="EMBL" id="RCHS01002960">
    <property type="protein sequence ID" value="RMX44698.1"/>
    <property type="molecule type" value="Genomic_DNA"/>
</dbReference>
<gene>
    <name evidence="1" type="ORF">pdam_00012757</name>
</gene>
<dbReference type="Gene3D" id="1.25.40.10">
    <property type="entry name" value="Tetratricopeptide repeat domain"/>
    <property type="match status" value="1"/>
</dbReference>
<evidence type="ECO:0000313" key="1">
    <source>
        <dbReference type="EMBL" id="RMX44698.1"/>
    </source>
</evidence>